<comment type="caution">
    <text evidence="1">The sequence shown here is derived from an EMBL/GenBank/DDBJ whole genome shotgun (WGS) entry which is preliminary data.</text>
</comment>
<reference evidence="1 2" key="1">
    <citation type="submission" date="2021-01" db="EMBL/GenBank/DDBJ databases">
        <title>WGS of actinomycetes isolated from Thailand.</title>
        <authorList>
            <person name="Thawai C."/>
        </authorList>
    </citation>
    <scope>NUCLEOTIDE SEQUENCE [LARGE SCALE GENOMIC DNA]</scope>
    <source>
        <strain evidence="1 2">CH5-8</strain>
    </source>
</reference>
<protein>
    <submittedName>
        <fullName evidence="1">Uncharacterized protein</fullName>
    </submittedName>
</protein>
<organism evidence="1 2">
    <name type="scientific">Streptomyces musisoli</name>
    <dbReference type="NCBI Taxonomy" id="2802280"/>
    <lineage>
        <taxon>Bacteria</taxon>
        <taxon>Bacillati</taxon>
        <taxon>Actinomycetota</taxon>
        <taxon>Actinomycetes</taxon>
        <taxon>Kitasatosporales</taxon>
        <taxon>Streptomycetaceae</taxon>
        <taxon>Streptomyces</taxon>
    </lineage>
</organism>
<dbReference type="EMBL" id="JAERRH010000015">
    <property type="protein sequence ID" value="MBL1108776.1"/>
    <property type="molecule type" value="Genomic_DNA"/>
</dbReference>
<keyword evidence="2" id="KW-1185">Reference proteome</keyword>
<evidence type="ECO:0000313" key="2">
    <source>
        <dbReference type="Proteomes" id="UP000621386"/>
    </source>
</evidence>
<name>A0ABS1PA39_9ACTN</name>
<accession>A0ABS1PA39</accession>
<proteinExistence type="predicted"/>
<dbReference type="RefSeq" id="WP_201824094.1">
    <property type="nucleotide sequence ID" value="NZ_JAERRH010000015.1"/>
</dbReference>
<evidence type="ECO:0000313" key="1">
    <source>
        <dbReference type="EMBL" id="MBL1108776.1"/>
    </source>
</evidence>
<sequence>MIQQIADRFEVYDPRGEFLGEYLVRGAAEKRVAVLAQHAERTARHRR</sequence>
<dbReference type="Proteomes" id="UP000621386">
    <property type="component" value="Unassembled WGS sequence"/>
</dbReference>
<gene>
    <name evidence="1" type="ORF">JK361_30040</name>
</gene>